<feature type="region of interest" description="Disordered" evidence="8">
    <location>
        <begin position="322"/>
        <end position="361"/>
    </location>
</feature>
<dbReference type="Pfam" id="PF01790">
    <property type="entry name" value="LGT"/>
    <property type="match status" value="1"/>
</dbReference>
<protein>
    <recommendedName>
        <fullName evidence="7">Phosphatidylglycerol--prolipoprotein diacylglyceryl transferase</fullName>
        <ecNumber evidence="7">2.5.1.145</ecNumber>
    </recommendedName>
</protein>
<evidence type="ECO:0000256" key="5">
    <source>
        <dbReference type="ARBA" id="ARBA00022989"/>
    </source>
</evidence>
<feature type="transmembrane region" description="Helical" evidence="7">
    <location>
        <begin position="222"/>
        <end position="240"/>
    </location>
</feature>
<feature type="transmembrane region" description="Helical" evidence="7">
    <location>
        <begin position="58"/>
        <end position="77"/>
    </location>
</feature>
<evidence type="ECO:0000256" key="2">
    <source>
        <dbReference type="ARBA" id="ARBA00022475"/>
    </source>
</evidence>
<sequence>MASALLASSGVMFDISNRGVVVFGLQIYWYGICIVCGMILAAFLSALLMKRRNMSPDLIYLLFLVCIPTAIVCARLFSCLTDPNLGIARFFEFQDGGLSVTGGVLGGVLAGLIVCLIKKIDFLRTADCVVPNILIAQALGRWGNFFNGEVYGGVVTDPALQWFPFAVPIAPNHYDWDVGGIGGFSASNATWHYAFFFYESVVNLIGWAILFTLLWKTKKKPNGLYACLYFVWYGIVRSIMEPLRDPEFILDAGGVPWSLVFSILMATLGTAAVLVLLILNFRKEKSFLGSRVGDPCGITKYLTPYKDDPPYYSEINMLVANYPPRPEKEKKEPKKPKKPRHDPPSDTSVGDSSPASWDGDD</sequence>
<dbReference type="EMBL" id="DXBS01000138">
    <property type="protein sequence ID" value="HIZ25314.1"/>
    <property type="molecule type" value="Genomic_DNA"/>
</dbReference>
<keyword evidence="3 7" id="KW-0808">Transferase</keyword>
<evidence type="ECO:0000256" key="6">
    <source>
        <dbReference type="ARBA" id="ARBA00023136"/>
    </source>
</evidence>
<accession>A0A9D2DYE3</accession>
<evidence type="ECO:0000313" key="9">
    <source>
        <dbReference type="EMBL" id="HIZ25314.1"/>
    </source>
</evidence>
<organism evidence="9 10">
    <name type="scientific">Candidatus Gallimonas intestinigallinarum</name>
    <dbReference type="NCBI Taxonomy" id="2838604"/>
    <lineage>
        <taxon>Bacteria</taxon>
        <taxon>Bacillati</taxon>
        <taxon>Bacillota</taxon>
        <taxon>Clostridia</taxon>
        <taxon>Candidatus Gallimonas</taxon>
    </lineage>
</organism>
<dbReference type="GO" id="GO:0008961">
    <property type="term" value="F:phosphatidylglycerol-prolipoprotein diacylglyceryl transferase activity"/>
    <property type="evidence" value="ECO:0007669"/>
    <property type="project" value="UniProtKB-UniRule"/>
</dbReference>
<comment type="function">
    <text evidence="7">Catalyzes the transfer of the diacylglyceryl group from phosphatidylglycerol to the sulfhydryl group of the N-terminal cysteine of a prolipoprotein, the first step in the formation of mature lipoproteins.</text>
</comment>
<dbReference type="AlphaFoldDB" id="A0A9D2DYE3"/>
<dbReference type="Proteomes" id="UP000824044">
    <property type="component" value="Unassembled WGS sequence"/>
</dbReference>
<keyword evidence="6 7" id="KW-0472">Membrane</keyword>
<evidence type="ECO:0000256" key="7">
    <source>
        <dbReference type="HAMAP-Rule" id="MF_01147"/>
    </source>
</evidence>
<feature type="compositionally biased region" description="Polar residues" evidence="8">
    <location>
        <begin position="345"/>
        <end position="355"/>
    </location>
</feature>
<comment type="catalytic activity">
    <reaction evidence="7">
        <text>L-cysteinyl-[prolipoprotein] + a 1,2-diacyl-sn-glycero-3-phospho-(1'-sn-glycerol) = an S-1,2-diacyl-sn-glyceryl-L-cysteinyl-[prolipoprotein] + sn-glycerol 1-phosphate + H(+)</text>
        <dbReference type="Rhea" id="RHEA:56712"/>
        <dbReference type="Rhea" id="RHEA-COMP:14679"/>
        <dbReference type="Rhea" id="RHEA-COMP:14680"/>
        <dbReference type="ChEBI" id="CHEBI:15378"/>
        <dbReference type="ChEBI" id="CHEBI:29950"/>
        <dbReference type="ChEBI" id="CHEBI:57685"/>
        <dbReference type="ChEBI" id="CHEBI:64716"/>
        <dbReference type="ChEBI" id="CHEBI:140658"/>
        <dbReference type="EC" id="2.5.1.145"/>
    </reaction>
</comment>
<keyword evidence="4 7" id="KW-0812">Transmembrane</keyword>
<evidence type="ECO:0000256" key="3">
    <source>
        <dbReference type="ARBA" id="ARBA00022679"/>
    </source>
</evidence>
<evidence type="ECO:0000256" key="8">
    <source>
        <dbReference type="SAM" id="MobiDB-lite"/>
    </source>
</evidence>
<dbReference type="EC" id="2.5.1.145" evidence="7"/>
<comment type="caution">
    <text evidence="9">The sequence shown here is derived from an EMBL/GenBank/DDBJ whole genome shotgun (WGS) entry which is preliminary data.</text>
</comment>
<gene>
    <name evidence="7 9" type="primary">lgt</name>
    <name evidence="9" type="ORF">H9812_07620</name>
</gene>
<comment type="pathway">
    <text evidence="7">Protein modification; lipoprotein biosynthesis (diacylglyceryl transfer).</text>
</comment>
<comment type="similarity">
    <text evidence="1 7">Belongs to the Lgt family.</text>
</comment>
<dbReference type="PANTHER" id="PTHR30589:SF0">
    <property type="entry name" value="PHOSPHATIDYLGLYCEROL--PROLIPOPROTEIN DIACYLGLYCERYL TRANSFERASE"/>
    <property type="match status" value="1"/>
</dbReference>
<keyword evidence="5 7" id="KW-1133">Transmembrane helix</keyword>
<name>A0A9D2DYE3_9FIRM</name>
<keyword evidence="2 7" id="KW-1003">Cell membrane</keyword>
<dbReference type="NCBIfam" id="TIGR00544">
    <property type="entry name" value="lgt"/>
    <property type="match status" value="1"/>
</dbReference>
<feature type="transmembrane region" description="Helical" evidence="7">
    <location>
        <begin position="260"/>
        <end position="281"/>
    </location>
</feature>
<dbReference type="GO" id="GO:0042158">
    <property type="term" value="P:lipoprotein biosynthetic process"/>
    <property type="evidence" value="ECO:0007669"/>
    <property type="project" value="UniProtKB-UniRule"/>
</dbReference>
<dbReference type="PROSITE" id="PS01311">
    <property type="entry name" value="LGT"/>
    <property type="match status" value="1"/>
</dbReference>
<feature type="transmembrane region" description="Helical" evidence="7">
    <location>
        <begin position="195"/>
        <end position="215"/>
    </location>
</feature>
<dbReference type="HAMAP" id="MF_01147">
    <property type="entry name" value="Lgt"/>
    <property type="match status" value="1"/>
</dbReference>
<evidence type="ECO:0000256" key="4">
    <source>
        <dbReference type="ARBA" id="ARBA00022692"/>
    </source>
</evidence>
<dbReference type="GO" id="GO:0005886">
    <property type="term" value="C:plasma membrane"/>
    <property type="evidence" value="ECO:0007669"/>
    <property type="project" value="UniProtKB-SubCell"/>
</dbReference>
<comment type="subcellular location">
    <subcellularLocation>
        <location evidence="7">Cell membrane</location>
        <topology evidence="7">Multi-pass membrane protein</topology>
    </subcellularLocation>
</comment>
<feature type="transmembrane region" description="Helical" evidence="7">
    <location>
        <begin position="97"/>
        <end position="117"/>
    </location>
</feature>
<reference evidence="9" key="2">
    <citation type="submission" date="2021-04" db="EMBL/GenBank/DDBJ databases">
        <authorList>
            <person name="Gilroy R."/>
        </authorList>
    </citation>
    <scope>NUCLEOTIDE SEQUENCE</scope>
    <source>
        <strain evidence="9">CHK33-5263</strain>
    </source>
</reference>
<dbReference type="InterPro" id="IPR001640">
    <property type="entry name" value="Lgt"/>
</dbReference>
<proteinExistence type="inferred from homology"/>
<evidence type="ECO:0000256" key="1">
    <source>
        <dbReference type="ARBA" id="ARBA00007150"/>
    </source>
</evidence>
<dbReference type="PANTHER" id="PTHR30589">
    <property type="entry name" value="PROLIPOPROTEIN DIACYLGLYCERYL TRANSFERASE"/>
    <property type="match status" value="1"/>
</dbReference>
<feature type="transmembrane region" description="Helical" evidence="7">
    <location>
        <begin position="28"/>
        <end position="49"/>
    </location>
</feature>
<feature type="binding site" evidence="7">
    <location>
        <position position="141"/>
    </location>
    <ligand>
        <name>a 1,2-diacyl-sn-glycero-3-phospho-(1'-sn-glycerol)</name>
        <dbReference type="ChEBI" id="CHEBI:64716"/>
    </ligand>
</feature>
<reference evidence="9" key="1">
    <citation type="journal article" date="2021" name="PeerJ">
        <title>Extensive microbial diversity within the chicken gut microbiome revealed by metagenomics and culture.</title>
        <authorList>
            <person name="Gilroy R."/>
            <person name="Ravi A."/>
            <person name="Getino M."/>
            <person name="Pursley I."/>
            <person name="Horton D.L."/>
            <person name="Alikhan N.F."/>
            <person name="Baker D."/>
            <person name="Gharbi K."/>
            <person name="Hall N."/>
            <person name="Watson M."/>
            <person name="Adriaenssens E.M."/>
            <person name="Foster-Nyarko E."/>
            <person name="Jarju S."/>
            <person name="Secka A."/>
            <person name="Antonio M."/>
            <person name="Oren A."/>
            <person name="Chaudhuri R.R."/>
            <person name="La Ragione R."/>
            <person name="Hildebrand F."/>
            <person name="Pallen M.J."/>
        </authorList>
    </citation>
    <scope>NUCLEOTIDE SEQUENCE</scope>
    <source>
        <strain evidence="9">CHK33-5263</strain>
    </source>
</reference>
<evidence type="ECO:0000313" key="10">
    <source>
        <dbReference type="Proteomes" id="UP000824044"/>
    </source>
</evidence>